<dbReference type="PANTHER" id="PTHR45891:SF4">
    <property type="entry name" value="ZINC FINGER HOMEOBOX PROTEIN 3"/>
    <property type="match status" value="1"/>
</dbReference>
<keyword evidence="3" id="KW-0677">Repeat</keyword>
<protein>
    <submittedName>
        <fullName evidence="6">Uncharacterized protein</fullName>
    </submittedName>
</protein>
<dbReference type="GO" id="GO:0045664">
    <property type="term" value="P:regulation of neuron differentiation"/>
    <property type="evidence" value="ECO:0007669"/>
    <property type="project" value="TreeGrafter"/>
</dbReference>
<organism evidence="6 7">
    <name type="scientific">Dissostichus mawsoni</name>
    <name type="common">Antarctic cod</name>
    <dbReference type="NCBI Taxonomy" id="36200"/>
    <lineage>
        <taxon>Eukaryota</taxon>
        <taxon>Metazoa</taxon>
        <taxon>Chordata</taxon>
        <taxon>Craniata</taxon>
        <taxon>Vertebrata</taxon>
        <taxon>Euteleostomi</taxon>
        <taxon>Actinopterygii</taxon>
        <taxon>Neopterygii</taxon>
        <taxon>Teleostei</taxon>
        <taxon>Neoteleostei</taxon>
        <taxon>Acanthomorphata</taxon>
        <taxon>Eupercaria</taxon>
        <taxon>Perciformes</taxon>
        <taxon>Notothenioidei</taxon>
        <taxon>Nototheniidae</taxon>
        <taxon>Dissostichus</taxon>
    </lineage>
</organism>
<comment type="caution">
    <text evidence="6">The sequence shown here is derived from an EMBL/GenBank/DDBJ whole genome shotgun (WGS) entry which is preliminary data.</text>
</comment>
<dbReference type="PANTHER" id="PTHR45891">
    <property type="entry name" value="ZINC FINGER HOMEOBOX PROTEIN"/>
    <property type="match status" value="1"/>
</dbReference>
<feature type="compositionally biased region" description="Basic and acidic residues" evidence="5">
    <location>
        <begin position="230"/>
        <end position="242"/>
    </location>
</feature>
<name>A0A7J5X7J0_DISMA</name>
<reference evidence="6 7" key="1">
    <citation type="submission" date="2020-03" db="EMBL/GenBank/DDBJ databases">
        <title>Dissostichus mawsoni Genome sequencing and assembly.</title>
        <authorList>
            <person name="Park H."/>
        </authorList>
    </citation>
    <scope>NUCLEOTIDE SEQUENCE [LARGE SCALE GENOMIC DNA]</scope>
    <source>
        <strain evidence="6">DM0001</strain>
        <tissue evidence="6">Muscle</tissue>
    </source>
</reference>
<evidence type="ECO:0000256" key="4">
    <source>
        <dbReference type="ARBA" id="ARBA00022833"/>
    </source>
</evidence>
<evidence type="ECO:0000256" key="2">
    <source>
        <dbReference type="ARBA" id="ARBA00022723"/>
    </source>
</evidence>
<accession>A0A7J5X7J0</accession>
<evidence type="ECO:0000256" key="1">
    <source>
        <dbReference type="ARBA" id="ARBA00004123"/>
    </source>
</evidence>
<dbReference type="GO" id="GO:0046872">
    <property type="term" value="F:metal ion binding"/>
    <property type="evidence" value="ECO:0007669"/>
    <property type="project" value="UniProtKB-KW"/>
</dbReference>
<keyword evidence="7" id="KW-1185">Reference proteome</keyword>
<comment type="subcellular location">
    <subcellularLocation>
        <location evidence="1">Nucleus</location>
    </subcellularLocation>
</comment>
<gene>
    <name evidence="6" type="ORF">F7725_026302</name>
</gene>
<dbReference type="EMBL" id="JAAKFY010000027">
    <property type="protein sequence ID" value="KAF3832637.1"/>
    <property type="molecule type" value="Genomic_DNA"/>
</dbReference>
<dbReference type="Proteomes" id="UP000518266">
    <property type="component" value="Unassembled WGS sequence"/>
</dbReference>
<feature type="compositionally biased region" description="Pro residues" evidence="5">
    <location>
        <begin position="116"/>
        <end position="144"/>
    </location>
</feature>
<feature type="region of interest" description="Disordered" evidence="5">
    <location>
        <begin position="219"/>
        <end position="242"/>
    </location>
</feature>
<evidence type="ECO:0000256" key="3">
    <source>
        <dbReference type="ARBA" id="ARBA00022737"/>
    </source>
</evidence>
<evidence type="ECO:0000256" key="5">
    <source>
        <dbReference type="SAM" id="MobiDB-lite"/>
    </source>
</evidence>
<dbReference type="InterPro" id="IPR051968">
    <property type="entry name" value="ZnFinger_Homeobox_TR"/>
</dbReference>
<keyword evidence="4" id="KW-0862">Zinc</keyword>
<proteinExistence type="predicted"/>
<feature type="region of interest" description="Disordered" evidence="5">
    <location>
        <begin position="114"/>
        <end position="163"/>
    </location>
</feature>
<dbReference type="AlphaFoldDB" id="A0A7J5X7J0"/>
<evidence type="ECO:0000313" key="7">
    <source>
        <dbReference type="Proteomes" id="UP000518266"/>
    </source>
</evidence>
<dbReference type="GO" id="GO:0005634">
    <property type="term" value="C:nucleus"/>
    <property type="evidence" value="ECO:0007669"/>
    <property type="project" value="UniProtKB-SubCell"/>
</dbReference>
<dbReference type="GO" id="GO:0000981">
    <property type="term" value="F:DNA-binding transcription factor activity, RNA polymerase II-specific"/>
    <property type="evidence" value="ECO:0007669"/>
    <property type="project" value="TreeGrafter"/>
</dbReference>
<dbReference type="GO" id="GO:0000978">
    <property type="term" value="F:RNA polymerase II cis-regulatory region sequence-specific DNA binding"/>
    <property type="evidence" value="ECO:0007669"/>
    <property type="project" value="TreeGrafter"/>
</dbReference>
<sequence>MKNEEYANRDSTDSKLREKKDMQHIAININHDTGLPPPRIASDARGNATKALLENLWFELVIQYNENNRKFRKRQLYLQDQVVQSPGAYPPGFFPFRSLERFAKEYREQYDKLYPLRPPTPEAAPAPPQPPPPPPPPQRAPTPNIPVSAASHTPPTVSTPQPQVQMAQIPMPMDLPLFSPLMMQSMSLQSMPQLQSAESSLASELAMLYQQQLTPAMLQQQQQNKRPRTRITDDHLGSCDIL</sequence>
<feature type="compositionally biased region" description="Low complexity" evidence="5">
    <location>
        <begin position="153"/>
        <end position="163"/>
    </location>
</feature>
<keyword evidence="2" id="KW-0479">Metal-binding</keyword>
<evidence type="ECO:0000313" key="6">
    <source>
        <dbReference type="EMBL" id="KAF3832637.1"/>
    </source>
</evidence>